<feature type="non-terminal residue" evidence="2">
    <location>
        <position position="1"/>
    </location>
</feature>
<reference evidence="2 3" key="1">
    <citation type="journal article" date="2019" name="Sci. Rep.">
        <title>A high-quality genome of Eragrostis curvula grass provides insights into Poaceae evolution and supports new strategies to enhance forage quality.</title>
        <authorList>
            <person name="Carballo J."/>
            <person name="Santos B.A.C.M."/>
            <person name="Zappacosta D."/>
            <person name="Garbus I."/>
            <person name="Selva J.P."/>
            <person name="Gallo C.A."/>
            <person name="Diaz A."/>
            <person name="Albertini E."/>
            <person name="Caccamo M."/>
            <person name="Echenique V."/>
        </authorList>
    </citation>
    <scope>NUCLEOTIDE SEQUENCE [LARGE SCALE GENOMIC DNA]</scope>
    <source>
        <strain evidence="3">cv. Victoria</strain>
        <tissue evidence="2">Leaf</tissue>
    </source>
</reference>
<evidence type="ECO:0000259" key="1">
    <source>
        <dbReference type="Pfam" id="PF20241"/>
    </source>
</evidence>
<dbReference type="Pfam" id="PF20241">
    <property type="entry name" value="DUF6598"/>
    <property type="match status" value="1"/>
</dbReference>
<accession>A0A5J9SKZ6</accession>
<proteinExistence type="predicted"/>
<feature type="domain" description="DUF6598" evidence="1">
    <location>
        <begin position="185"/>
        <end position="419"/>
    </location>
</feature>
<dbReference type="EMBL" id="RWGY01000689">
    <property type="protein sequence ID" value="TVT99667.1"/>
    <property type="molecule type" value="Genomic_DNA"/>
</dbReference>
<dbReference type="InterPro" id="IPR046533">
    <property type="entry name" value="DUF6598"/>
</dbReference>
<dbReference type="OrthoDB" id="631772at2759"/>
<dbReference type="PANTHER" id="PTHR33065:SF206">
    <property type="entry name" value="OS12G0619700 PROTEIN"/>
    <property type="match status" value="1"/>
</dbReference>
<evidence type="ECO:0000313" key="2">
    <source>
        <dbReference type="EMBL" id="TVT99667.1"/>
    </source>
</evidence>
<dbReference type="Proteomes" id="UP000324897">
    <property type="component" value="Unassembled WGS sequence"/>
</dbReference>
<organism evidence="2 3">
    <name type="scientific">Eragrostis curvula</name>
    <name type="common">weeping love grass</name>
    <dbReference type="NCBI Taxonomy" id="38414"/>
    <lineage>
        <taxon>Eukaryota</taxon>
        <taxon>Viridiplantae</taxon>
        <taxon>Streptophyta</taxon>
        <taxon>Embryophyta</taxon>
        <taxon>Tracheophyta</taxon>
        <taxon>Spermatophyta</taxon>
        <taxon>Magnoliopsida</taxon>
        <taxon>Liliopsida</taxon>
        <taxon>Poales</taxon>
        <taxon>Poaceae</taxon>
        <taxon>PACMAD clade</taxon>
        <taxon>Chloridoideae</taxon>
        <taxon>Eragrostideae</taxon>
        <taxon>Eragrostidinae</taxon>
        <taxon>Eragrostis</taxon>
    </lineage>
</organism>
<dbReference type="PANTHER" id="PTHR33065">
    <property type="entry name" value="OS07G0486400 PROTEIN"/>
    <property type="match status" value="1"/>
</dbReference>
<name>A0A5J9SKZ6_9POAL</name>
<protein>
    <recommendedName>
        <fullName evidence="1">DUF6598 domain-containing protein</fullName>
    </recommendedName>
</protein>
<sequence>LARRPRRRDAVQCKPLEERIRDYESKEPRSRDTGVVADDEWADLKPFFFDEVEAIADHARRAPKEKLKALQRQKMMTTLARIQQYDPKAGRVVYNKIDFVDLRVTYHGVNINKLVMLFFCSTAAPLGPMRDTDASIDMVDDSVCKEGKKQLVVQGDHESSNNALSVKAAATSNVSEKLFIPCNSANVLSVKIVSSDVGFPIQVYGTVIARDMLDLKCVYLFRCDRDHSHIVLNKDEELILTGPKRGLALIDAIYIEIDLMIKGEGKLKNDKQLSKGYLTWSGLARHFRDEMEVESHILESMLSKVVVMCGVEKRAVEATIAIEVVQGKFFGEITACTTNILDSIVLHDSKLISAAMTGGALPMLRRVIAVGLMEKLIVTVTRLGVCKAERQRTIKFTPRVNSGDEAEITCGSLKMRVKVTWSIISRLHLDLV</sequence>
<comment type="caution">
    <text evidence="2">The sequence shown here is derived from an EMBL/GenBank/DDBJ whole genome shotgun (WGS) entry which is preliminary data.</text>
</comment>
<keyword evidence="3" id="KW-1185">Reference proteome</keyword>
<dbReference type="AlphaFoldDB" id="A0A5J9SKZ6"/>
<gene>
    <name evidence="2" type="ORF">EJB05_54956</name>
</gene>
<evidence type="ECO:0000313" key="3">
    <source>
        <dbReference type="Proteomes" id="UP000324897"/>
    </source>
</evidence>